<evidence type="ECO:0000256" key="5">
    <source>
        <dbReference type="SAM" id="MobiDB-lite"/>
    </source>
</evidence>
<proteinExistence type="inferred from homology"/>
<evidence type="ECO:0000313" key="6">
    <source>
        <dbReference type="EMBL" id="ETE58675.1"/>
    </source>
</evidence>
<evidence type="ECO:0000256" key="4">
    <source>
        <dbReference type="ARBA" id="ARBA00023004"/>
    </source>
</evidence>
<gene>
    <name evidence="6" type="primary">cyp2k4</name>
    <name evidence="6" type="ORF">L345_15604</name>
</gene>
<dbReference type="InterPro" id="IPR001128">
    <property type="entry name" value="Cyt_P450"/>
</dbReference>
<reference evidence="6 7" key="1">
    <citation type="journal article" date="2013" name="Proc. Natl. Acad. Sci. U.S.A.">
        <title>The king cobra genome reveals dynamic gene evolution and adaptation in the snake venom system.</title>
        <authorList>
            <person name="Vonk F.J."/>
            <person name="Casewell N.R."/>
            <person name="Henkel C.V."/>
            <person name="Heimberg A.M."/>
            <person name="Jansen H.J."/>
            <person name="McCleary R.J."/>
            <person name="Kerkkamp H.M."/>
            <person name="Vos R.A."/>
            <person name="Guerreiro I."/>
            <person name="Calvete J.J."/>
            <person name="Wuster W."/>
            <person name="Woods A.E."/>
            <person name="Logan J.M."/>
            <person name="Harrison R.A."/>
            <person name="Castoe T.A."/>
            <person name="de Koning A.P."/>
            <person name="Pollock D.D."/>
            <person name="Yandell M."/>
            <person name="Calderon D."/>
            <person name="Renjifo C."/>
            <person name="Currier R.B."/>
            <person name="Salgado D."/>
            <person name="Pla D."/>
            <person name="Sanz L."/>
            <person name="Hyder A.S."/>
            <person name="Ribeiro J.M."/>
            <person name="Arntzen J.W."/>
            <person name="van den Thillart G.E."/>
            <person name="Boetzer M."/>
            <person name="Pirovano W."/>
            <person name="Dirks R.P."/>
            <person name="Spaink H.P."/>
            <person name="Duboule D."/>
            <person name="McGlinn E."/>
            <person name="Kini R.M."/>
            <person name="Richardson M.K."/>
        </authorList>
    </citation>
    <scope>NUCLEOTIDE SEQUENCE</scope>
    <source>
        <tissue evidence="6">Blood</tissue>
    </source>
</reference>
<protein>
    <submittedName>
        <fullName evidence="6">Cytochrome protein</fullName>
    </submittedName>
</protein>
<comment type="similarity">
    <text evidence="2">Belongs to the cytochrome P450 family.</text>
</comment>
<dbReference type="EMBL" id="AZIM01006435">
    <property type="protein sequence ID" value="ETE58675.1"/>
    <property type="molecule type" value="Genomic_DNA"/>
</dbReference>
<feature type="compositionally biased region" description="Basic and acidic residues" evidence="5">
    <location>
        <begin position="11"/>
        <end position="29"/>
    </location>
</feature>
<dbReference type="InterPro" id="IPR002401">
    <property type="entry name" value="Cyt_P450_E_grp-I"/>
</dbReference>
<organism evidence="6 7">
    <name type="scientific">Ophiophagus hannah</name>
    <name type="common">King cobra</name>
    <name type="synonym">Naja hannah</name>
    <dbReference type="NCBI Taxonomy" id="8665"/>
    <lineage>
        <taxon>Eukaryota</taxon>
        <taxon>Metazoa</taxon>
        <taxon>Chordata</taxon>
        <taxon>Craniata</taxon>
        <taxon>Vertebrata</taxon>
        <taxon>Euteleostomi</taxon>
        <taxon>Lepidosauria</taxon>
        <taxon>Squamata</taxon>
        <taxon>Bifurcata</taxon>
        <taxon>Unidentata</taxon>
        <taxon>Episquamata</taxon>
        <taxon>Toxicofera</taxon>
        <taxon>Serpentes</taxon>
        <taxon>Colubroidea</taxon>
        <taxon>Elapidae</taxon>
        <taxon>Elapinae</taxon>
        <taxon>Ophiophagus</taxon>
    </lineage>
</organism>
<dbReference type="InterPro" id="IPR036396">
    <property type="entry name" value="Cyt_P450_sf"/>
</dbReference>
<dbReference type="InterPro" id="IPR050182">
    <property type="entry name" value="Cytochrome_P450_fam2"/>
</dbReference>
<dbReference type="PANTHER" id="PTHR24300:SF375">
    <property type="entry name" value="CYTOCHROME P450 FAMILY"/>
    <property type="match status" value="1"/>
</dbReference>
<feature type="non-terminal residue" evidence="6">
    <location>
        <position position="1"/>
    </location>
</feature>
<dbReference type="GO" id="GO:0005737">
    <property type="term" value="C:cytoplasm"/>
    <property type="evidence" value="ECO:0007669"/>
    <property type="project" value="TreeGrafter"/>
</dbReference>
<keyword evidence="4" id="KW-0408">Iron</keyword>
<keyword evidence="3" id="KW-0479">Metal-binding</keyword>
<dbReference type="GO" id="GO:0006082">
    <property type="term" value="P:organic acid metabolic process"/>
    <property type="evidence" value="ECO:0007669"/>
    <property type="project" value="TreeGrafter"/>
</dbReference>
<dbReference type="OrthoDB" id="3934656at2759"/>
<evidence type="ECO:0000256" key="3">
    <source>
        <dbReference type="ARBA" id="ARBA00022723"/>
    </source>
</evidence>
<dbReference type="GO" id="GO:0005506">
    <property type="term" value="F:iron ion binding"/>
    <property type="evidence" value="ECO:0007669"/>
    <property type="project" value="InterPro"/>
</dbReference>
<feature type="non-terminal residue" evidence="6">
    <location>
        <position position="129"/>
    </location>
</feature>
<evidence type="ECO:0000256" key="1">
    <source>
        <dbReference type="ARBA" id="ARBA00001971"/>
    </source>
</evidence>
<dbReference type="GO" id="GO:0006805">
    <property type="term" value="P:xenobiotic metabolic process"/>
    <property type="evidence" value="ECO:0007669"/>
    <property type="project" value="TreeGrafter"/>
</dbReference>
<comment type="cofactor">
    <cofactor evidence="1">
        <name>heme</name>
        <dbReference type="ChEBI" id="CHEBI:30413"/>
    </cofactor>
</comment>
<dbReference type="PRINTS" id="PR00463">
    <property type="entry name" value="EP450I"/>
</dbReference>
<dbReference type="Proteomes" id="UP000018936">
    <property type="component" value="Unassembled WGS sequence"/>
</dbReference>
<accession>V8N993</accession>
<dbReference type="GO" id="GO:0020037">
    <property type="term" value="F:heme binding"/>
    <property type="evidence" value="ECO:0007669"/>
    <property type="project" value="InterPro"/>
</dbReference>
<dbReference type="PANTHER" id="PTHR24300">
    <property type="entry name" value="CYTOCHROME P450 508A4-RELATED"/>
    <property type="match status" value="1"/>
</dbReference>
<evidence type="ECO:0000256" key="2">
    <source>
        <dbReference type="ARBA" id="ARBA00010617"/>
    </source>
</evidence>
<keyword evidence="7" id="KW-1185">Reference proteome</keyword>
<dbReference type="GO" id="GO:0016712">
    <property type="term" value="F:oxidoreductase activity, acting on paired donors, with incorporation or reduction of molecular oxygen, reduced flavin or flavoprotein as one donor, and incorporation of one atom of oxygen"/>
    <property type="evidence" value="ECO:0007669"/>
    <property type="project" value="TreeGrafter"/>
</dbReference>
<feature type="region of interest" description="Disordered" evidence="5">
    <location>
        <begin position="1"/>
        <end position="30"/>
    </location>
</feature>
<dbReference type="Pfam" id="PF00067">
    <property type="entry name" value="p450"/>
    <property type="match status" value="1"/>
</dbReference>
<name>V8N993_OPHHA</name>
<dbReference type="Gene3D" id="1.10.630.10">
    <property type="entry name" value="Cytochrome P450"/>
    <property type="match status" value="1"/>
</dbReference>
<comment type="caution">
    <text evidence="6">The sequence shown here is derived from an EMBL/GenBank/DDBJ whole genome shotgun (WGS) entry which is preliminary data.</text>
</comment>
<sequence length="129" mass="14577">MDCGHWTLDSDLAKSGDGRGENRQEKPEESADILMQELEVMKGRSWNNSSPNLPPGPKTIPLLGNLHMMDLKRSYKTVMEENMKMAHGGYFHNENLIGIVDDLFGAGTDTMGHTLRWAILLMMKYPEIQ</sequence>
<dbReference type="AlphaFoldDB" id="V8N993"/>
<evidence type="ECO:0000313" key="7">
    <source>
        <dbReference type="Proteomes" id="UP000018936"/>
    </source>
</evidence>
<dbReference type="SUPFAM" id="SSF48264">
    <property type="entry name" value="Cytochrome P450"/>
    <property type="match status" value="1"/>
</dbReference>